<feature type="region of interest" description="Disordered" evidence="10">
    <location>
        <begin position="706"/>
        <end position="727"/>
    </location>
</feature>
<organism evidence="11 12">
    <name type="scientific">Paragonimus heterotremus</name>
    <dbReference type="NCBI Taxonomy" id="100268"/>
    <lineage>
        <taxon>Eukaryota</taxon>
        <taxon>Metazoa</taxon>
        <taxon>Spiralia</taxon>
        <taxon>Lophotrochozoa</taxon>
        <taxon>Platyhelminthes</taxon>
        <taxon>Trematoda</taxon>
        <taxon>Digenea</taxon>
        <taxon>Plagiorchiida</taxon>
        <taxon>Troglotremata</taxon>
        <taxon>Troglotrematidae</taxon>
        <taxon>Paragonimus</taxon>
    </lineage>
</organism>
<reference evidence="11" key="1">
    <citation type="submission" date="2019-05" db="EMBL/GenBank/DDBJ databases">
        <title>Annotation for the trematode Paragonimus heterotremus.</title>
        <authorList>
            <person name="Choi Y.-J."/>
        </authorList>
    </citation>
    <scope>NUCLEOTIDE SEQUENCE</scope>
    <source>
        <strain evidence="11">LC</strain>
    </source>
</reference>
<comment type="caution">
    <text evidence="11">The sequence shown here is derived from an EMBL/GenBank/DDBJ whole genome shotgun (WGS) entry which is preliminary data.</text>
</comment>
<evidence type="ECO:0000256" key="3">
    <source>
        <dbReference type="ARBA" id="ARBA00022475"/>
    </source>
</evidence>
<dbReference type="OrthoDB" id="6232833at2759"/>
<dbReference type="PRINTS" id="PR01262">
    <property type="entry name" value="INNEXIN"/>
</dbReference>
<evidence type="ECO:0000313" key="11">
    <source>
        <dbReference type="EMBL" id="KAF5405744.1"/>
    </source>
</evidence>
<evidence type="ECO:0000256" key="2">
    <source>
        <dbReference type="ARBA" id="ARBA00022448"/>
    </source>
</evidence>
<name>A0A8J4WLU5_9TREM</name>
<keyword evidence="7 9" id="KW-0472">Membrane</keyword>
<accession>A0A8J4WLU5</accession>
<keyword evidence="8 9" id="KW-0407">Ion channel</keyword>
<evidence type="ECO:0000256" key="6">
    <source>
        <dbReference type="ARBA" id="ARBA00023065"/>
    </source>
</evidence>
<feature type="transmembrane region" description="Helical" evidence="9">
    <location>
        <begin position="296"/>
        <end position="317"/>
    </location>
</feature>
<comment type="caution">
    <text evidence="9">Lacks conserved residue(s) required for the propagation of feature annotation.</text>
</comment>
<feature type="transmembrane region" description="Helical" evidence="9">
    <location>
        <begin position="599"/>
        <end position="625"/>
    </location>
</feature>
<comment type="similarity">
    <text evidence="9">Belongs to the pannexin family.</text>
</comment>
<keyword evidence="12" id="KW-1185">Reference proteome</keyword>
<evidence type="ECO:0000313" key="12">
    <source>
        <dbReference type="Proteomes" id="UP000748531"/>
    </source>
</evidence>
<evidence type="ECO:0000256" key="8">
    <source>
        <dbReference type="ARBA" id="ARBA00023303"/>
    </source>
</evidence>
<dbReference type="PANTHER" id="PTHR11893">
    <property type="entry name" value="INNEXIN"/>
    <property type="match status" value="1"/>
</dbReference>
<keyword evidence="3" id="KW-1003">Cell membrane</keyword>
<evidence type="ECO:0000256" key="7">
    <source>
        <dbReference type="ARBA" id="ARBA00023136"/>
    </source>
</evidence>
<dbReference type="Proteomes" id="UP000748531">
    <property type="component" value="Unassembled WGS sequence"/>
</dbReference>
<dbReference type="PROSITE" id="PS51013">
    <property type="entry name" value="PANNEXIN"/>
    <property type="match status" value="1"/>
</dbReference>
<keyword evidence="4 9" id="KW-0812">Transmembrane</keyword>
<protein>
    <recommendedName>
        <fullName evidence="9">Innexin</fullName>
    </recommendedName>
</protein>
<comment type="subcellular location">
    <subcellularLocation>
        <location evidence="1 9">Cell membrane</location>
        <topology evidence="1 9">Multi-pass membrane protein</topology>
    </subcellularLocation>
</comment>
<keyword evidence="5 9" id="KW-1133">Transmembrane helix</keyword>
<dbReference type="GO" id="GO:0005243">
    <property type="term" value="F:gap junction channel activity"/>
    <property type="evidence" value="ECO:0007669"/>
    <property type="project" value="TreeGrafter"/>
</dbReference>
<dbReference type="GO" id="GO:0005886">
    <property type="term" value="C:plasma membrane"/>
    <property type="evidence" value="ECO:0007669"/>
    <property type="project" value="UniProtKB-SubCell"/>
</dbReference>
<keyword evidence="6 9" id="KW-0406">Ion transport</keyword>
<dbReference type="PANTHER" id="PTHR11893:SF36">
    <property type="entry name" value="INNEXIN-5"/>
    <property type="match status" value="1"/>
</dbReference>
<keyword evidence="2 9" id="KW-0813">Transport</keyword>
<feature type="transmembrane region" description="Helical" evidence="9">
    <location>
        <begin position="28"/>
        <end position="45"/>
    </location>
</feature>
<dbReference type="Pfam" id="PF00876">
    <property type="entry name" value="Innexin"/>
    <property type="match status" value="4"/>
</dbReference>
<evidence type="ECO:0000256" key="9">
    <source>
        <dbReference type="RuleBase" id="RU010713"/>
    </source>
</evidence>
<evidence type="ECO:0000256" key="5">
    <source>
        <dbReference type="ARBA" id="ARBA00022989"/>
    </source>
</evidence>
<evidence type="ECO:0000256" key="4">
    <source>
        <dbReference type="ARBA" id="ARBA00022692"/>
    </source>
</evidence>
<proteinExistence type="inferred from homology"/>
<comment type="function">
    <text evidence="9">Structural component of the gap junctions.</text>
</comment>
<dbReference type="GO" id="GO:0005921">
    <property type="term" value="C:gap junction"/>
    <property type="evidence" value="ECO:0007669"/>
    <property type="project" value="UniProtKB-UniRule"/>
</dbReference>
<gene>
    <name evidence="9" type="primary">inx</name>
    <name evidence="11" type="ORF">PHET_00756</name>
</gene>
<dbReference type="GO" id="GO:0034220">
    <property type="term" value="P:monoatomic ion transmembrane transport"/>
    <property type="evidence" value="ECO:0007669"/>
    <property type="project" value="UniProtKB-KW"/>
</dbReference>
<dbReference type="EMBL" id="LUCH01000224">
    <property type="protein sequence ID" value="KAF5405744.1"/>
    <property type="molecule type" value="Genomic_DNA"/>
</dbReference>
<sequence length="727" mass="83580">MASQQFMDLYQKINVANQVGIEDSVDRFNLFTVVLFTLAAVIVGVKQYIMNDISCYIPVSPTGDKFKEFVNDYCWVHGTIPLRLDEAMPNNDEVWNEYDKFRRITNQLTLEDFSDRLTLVTCVLFSLASTVVGVKQYVFNSISCYIPVAPDGQDFKDYLHSYCWVHGTIPLRANESLPKSEEQWDLYDRLRRVKSQNWSAVFKIPADMFTKPALKRKIDVFHRIYLNGDSRRRMTPVEGPTGDGINAFITDYCWVHGLIPLRPNEQLPTTREELIAYDKWRRIFNQIGLEDTADRLNLFTVVLFGLAAMVIGVKQYIMNDISCYIPVSPTGDKFKEFVNDYCWVRGTIPLRWDEPMPDSDEVWNEYEHYRRITYYQWVPFVLGLQCIFFYIPHIAWQAVCAHRSGGDLFALVKSAADAATSERGTREKQVKRVAEFLEDMIDGQRDCHKHTVRRRLTRRAYDMCGICVVSKRLGTCLVFSYLGVKVLTIINAIMQVYLIQRFLGFTSDGSAGQKSMDLGKTFDPKAVSTVSTENENFNGFGFGLTVANHIRSGRDWPETMLFPRVAYCRVPGIRLVGVENTYTAQCALPINMLNEKIYIFFWFWIVFLIVASCISLILWLVRMVIAPKRKDFIKRFLRVKGVLSRATHQQISRSDLDDFIDEYLRRDGVFLVRMLALNAGEVITAEIVTVLYKDYLAHLDQHENGSTSVEDEKAALADGKGNPPSYV</sequence>
<evidence type="ECO:0000256" key="1">
    <source>
        <dbReference type="ARBA" id="ARBA00004651"/>
    </source>
</evidence>
<evidence type="ECO:0000256" key="10">
    <source>
        <dbReference type="SAM" id="MobiDB-lite"/>
    </source>
</evidence>
<dbReference type="AlphaFoldDB" id="A0A8J4WLU5"/>
<dbReference type="InterPro" id="IPR000990">
    <property type="entry name" value="Innexin"/>
</dbReference>